<evidence type="ECO:0000313" key="6">
    <source>
        <dbReference type="Proteomes" id="UP000017081"/>
    </source>
</evidence>
<keyword evidence="2" id="KW-0472">Membrane</keyword>
<accession>U7VCV4</accession>
<evidence type="ECO:0000313" key="5">
    <source>
        <dbReference type="EMBL" id="ERT68969.1"/>
    </source>
</evidence>
<sequence length="567" mass="63978">MKRKDKMLKFSFSLFFLLVTTIFADAGYIIDNYKVNVKIDDKNIYSVDENIRVDFLQPRRGIYRIIPEEFNGKEIKVTNIKTNVQTVAKDEGNYIYLRLGDPNRYLTGIKDYIIKYTYNIGWDRNSSYDEVYYNLIGNDWDTTIKKVEFTIELPKSFDSNKVNFTLGKYGSTDTNGVKWNVNGNIISGYTTVDLNPKESVTIALPLPEGYFDFRDQKITYYIFKGVLYLIYLLIPGMAFGLLKKYKDRDSVIQTVEFYPPDNLTPTEIGYYIDGIIHSKDLTSLIFYWANKGYLKVNELKKGGLFTKDEFEIEFLKDKIETEKEFEKYMYNALSAYKNSSNKLNIKDLRNRFYKHIDKAAEILEIDLIMSKKTLYSSKSLRAGGSVRTSILFIIAASFGYFYYFGTSAGIDTAITIILGGLSVLVTLAISGKIKSRTQYGNEILGKILGFKRFLETAEKRKLEMLLEENPSYFYNILPYTIVLGVSSIWADKFKDLVVEPPQWYGGSSMGNAFVLGAFMGSFNNSLSAFNDTMLSAPKAPSNFGGGSSSMGGGSSGGGAGGGGGGSW</sequence>
<feature type="domain" description="Predicted membrane protein YciQ-like C-terminal" evidence="4">
    <location>
        <begin position="256"/>
        <end position="493"/>
    </location>
</feature>
<feature type="transmembrane region" description="Helical" evidence="2">
    <location>
        <begin position="472"/>
        <end position="490"/>
    </location>
</feature>
<dbReference type="Pfam" id="PF20990">
    <property type="entry name" value="DUF2207_C"/>
    <property type="match status" value="1"/>
</dbReference>
<dbReference type="EMBL" id="AXZF01000040">
    <property type="protein sequence ID" value="ERT68969.1"/>
    <property type="molecule type" value="Genomic_DNA"/>
</dbReference>
<feature type="region of interest" description="Disordered" evidence="1">
    <location>
        <begin position="545"/>
        <end position="567"/>
    </location>
</feature>
<proteinExistence type="predicted"/>
<reference evidence="5 6" key="1">
    <citation type="submission" date="2013-08" db="EMBL/GenBank/DDBJ databases">
        <authorList>
            <person name="Weinstock G."/>
            <person name="Sodergren E."/>
            <person name="Wylie T."/>
            <person name="Fulton L."/>
            <person name="Fulton R."/>
            <person name="Fronick C."/>
            <person name="O'Laughlin M."/>
            <person name="Godfrey J."/>
            <person name="Miner T."/>
            <person name="Herter B."/>
            <person name="Appelbaum E."/>
            <person name="Cordes M."/>
            <person name="Lek S."/>
            <person name="Wollam A."/>
            <person name="Pepin K.H."/>
            <person name="Palsikar V.B."/>
            <person name="Mitreva M."/>
            <person name="Wilson R.K."/>
        </authorList>
    </citation>
    <scope>NUCLEOTIDE SEQUENCE [LARGE SCALE GENOMIC DNA]</scope>
    <source>
        <strain evidence="5 6">ATCC BAA-474</strain>
    </source>
</reference>
<feature type="transmembrane region" description="Helical" evidence="2">
    <location>
        <begin position="510"/>
        <end position="529"/>
    </location>
</feature>
<dbReference type="PATRIC" id="fig|1319815.3.peg.1093"/>
<feature type="transmembrane region" description="Helical" evidence="2">
    <location>
        <begin position="410"/>
        <end position="429"/>
    </location>
</feature>
<dbReference type="eggNOG" id="COG4907">
    <property type="taxonomic scope" value="Bacteria"/>
</dbReference>
<evidence type="ECO:0008006" key="7">
    <source>
        <dbReference type="Google" id="ProtNLM"/>
    </source>
</evidence>
<organism evidence="5 6">
    <name type="scientific">Cetobacterium somerae ATCC BAA-474</name>
    <dbReference type="NCBI Taxonomy" id="1319815"/>
    <lineage>
        <taxon>Bacteria</taxon>
        <taxon>Fusobacteriati</taxon>
        <taxon>Fusobacteriota</taxon>
        <taxon>Fusobacteriia</taxon>
        <taxon>Fusobacteriales</taxon>
        <taxon>Fusobacteriaceae</taxon>
        <taxon>Cetobacterium</taxon>
    </lineage>
</organism>
<dbReference type="Proteomes" id="UP000017081">
    <property type="component" value="Unassembled WGS sequence"/>
</dbReference>
<keyword evidence="6" id="KW-1185">Reference proteome</keyword>
<feature type="domain" description="DUF2207" evidence="3">
    <location>
        <begin position="30"/>
        <end position="203"/>
    </location>
</feature>
<evidence type="ECO:0000259" key="3">
    <source>
        <dbReference type="Pfam" id="PF09972"/>
    </source>
</evidence>
<evidence type="ECO:0000259" key="4">
    <source>
        <dbReference type="Pfam" id="PF20990"/>
    </source>
</evidence>
<keyword evidence="2" id="KW-1133">Transmembrane helix</keyword>
<feature type="transmembrane region" description="Helical" evidence="2">
    <location>
        <begin position="221"/>
        <end position="242"/>
    </location>
</feature>
<keyword evidence="2" id="KW-0812">Transmembrane</keyword>
<dbReference type="InterPro" id="IPR048389">
    <property type="entry name" value="YciQ-like_C"/>
</dbReference>
<gene>
    <name evidence="5" type="ORF">HMPREF0202_01136</name>
</gene>
<protein>
    <recommendedName>
        <fullName evidence="7">DUF2207 domain-containing protein</fullName>
    </recommendedName>
</protein>
<dbReference type="STRING" id="1319815.HMPREF0202_01136"/>
<dbReference type="HOGENOM" id="CLU_015045_1_0_0"/>
<name>U7VCV4_9FUSO</name>
<evidence type="ECO:0000256" key="2">
    <source>
        <dbReference type="SAM" id="Phobius"/>
    </source>
</evidence>
<dbReference type="InterPro" id="IPR018702">
    <property type="entry name" value="DUF2207"/>
</dbReference>
<dbReference type="Pfam" id="PF09972">
    <property type="entry name" value="DUF2207"/>
    <property type="match status" value="1"/>
</dbReference>
<evidence type="ECO:0000256" key="1">
    <source>
        <dbReference type="SAM" id="MobiDB-lite"/>
    </source>
</evidence>
<comment type="caution">
    <text evidence="5">The sequence shown here is derived from an EMBL/GenBank/DDBJ whole genome shotgun (WGS) entry which is preliminary data.</text>
</comment>
<feature type="transmembrane region" description="Helical" evidence="2">
    <location>
        <begin position="386"/>
        <end position="404"/>
    </location>
</feature>
<dbReference type="AlphaFoldDB" id="U7VCV4"/>